<accession>A0A811G5Q3</accession>
<name>A0A811G5Q3_9GAMM</name>
<evidence type="ECO:0000259" key="2">
    <source>
        <dbReference type="Pfam" id="PF06713"/>
    </source>
</evidence>
<protein>
    <recommendedName>
        <fullName evidence="2">Uncharacterized protein YyaB-like PH domain-containing protein</fullName>
    </recommendedName>
</protein>
<dbReference type="GO" id="GO:0030153">
    <property type="term" value="P:bacteriocin immunity"/>
    <property type="evidence" value="ECO:0007669"/>
    <property type="project" value="InterPro"/>
</dbReference>
<evidence type="ECO:0000313" key="3">
    <source>
        <dbReference type="EMBL" id="CAB1207725.1"/>
    </source>
</evidence>
<dbReference type="EMBL" id="CADDTS010000004">
    <property type="protein sequence ID" value="CAB1207725.1"/>
    <property type="molecule type" value="Genomic_DNA"/>
</dbReference>
<keyword evidence="1" id="KW-0472">Membrane</keyword>
<keyword evidence="1" id="KW-0812">Transmembrane</keyword>
<dbReference type="AlphaFoldDB" id="A0A811G5Q3"/>
<keyword evidence="1" id="KW-1133">Transmembrane helix</keyword>
<organism evidence="3 4">
    <name type="scientific">Acinetobacter bouvetii</name>
    <dbReference type="NCBI Taxonomy" id="202951"/>
    <lineage>
        <taxon>Bacteria</taxon>
        <taxon>Pseudomonadati</taxon>
        <taxon>Pseudomonadota</taxon>
        <taxon>Gammaproteobacteria</taxon>
        <taxon>Moraxellales</taxon>
        <taxon>Moraxellaceae</taxon>
        <taxon>Acinetobacter</taxon>
    </lineage>
</organism>
<reference evidence="3 4" key="1">
    <citation type="submission" date="2020-02" db="EMBL/GenBank/DDBJ databases">
        <authorList>
            <person name="Chaudhuri R."/>
        </authorList>
    </citation>
    <scope>NUCLEOTIDE SEQUENCE [LARGE SCALE GENOMIC DNA]</scope>
    <source>
        <strain evidence="3">SFB21</strain>
    </source>
</reference>
<evidence type="ECO:0000313" key="4">
    <source>
        <dbReference type="Proteomes" id="UP000489961"/>
    </source>
</evidence>
<dbReference type="InterPro" id="IPR009589">
    <property type="entry name" value="PH_YyaB-like"/>
</dbReference>
<proteinExistence type="predicted"/>
<feature type="domain" description="Uncharacterized protein YyaB-like PH" evidence="2">
    <location>
        <begin position="63"/>
        <end position="135"/>
    </location>
</feature>
<gene>
    <name evidence="3" type="ORF">SFB21_0233</name>
</gene>
<dbReference type="Pfam" id="PF06713">
    <property type="entry name" value="bPH_4"/>
    <property type="match status" value="1"/>
</dbReference>
<dbReference type="Proteomes" id="UP000489961">
    <property type="component" value="Unassembled WGS sequence"/>
</dbReference>
<sequence length="142" mass="16512">MQIIQKFRSKIDWWVLGFVIAMSGLLIQLIITQYYKGTWEQNLLYVLVYALTVMLIWWPLLNTRYVIDQEYLTIHSLFLTWKIKRSDIQKVSTTSNSVSSPALSLDRLKIDYLKAGSNTFVLVSPKDQSGFIQALCLEQNCK</sequence>
<comment type="caution">
    <text evidence="3">The sequence shown here is derived from an EMBL/GenBank/DDBJ whole genome shotgun (WGS) entry which is preliminary data.</text>
</comment>
<feature type="transmembrane region" description="Helical" evidence="1">
    <location>
        <begin position="43"/>
        <end position="61"/>
    </location>
</feature>
<evidence type="ECO:0000256" key="1">
    <source>
        <dbReference type="SAM" id="Phobius"/>
    </source>
</evidence>
<feature type="transmembrane region" description="Helical" evidence="1">
    <location>
        <begin position="12"/>
        <end position="31"/>
    </location>
</feature>